<protein>
    <recommendedName>
        <fullName evidence="3">Universal stress protein family protein</fullName>
    </recommendedName>
</protein>
<name>A0A1W1XU40_9BACT</name>
<organism evidence="1 2">
    <name type="scientific">Desulfacinum hydrothermale DSM 13146</name>
    <dbReference type="NCBI Taxonomy" id="1121390"/>
    <lineage>
        <taxon>Bacteria</taxon>
        <taxon>Pseudomonadati</taxon>
        <taxon>Thermodesulfobacteriota</taxon>
        <taxon>Syntrophobacteria</taxon>
        <taxon>Syntrophobacterales</taxon>
        <taxon>Syntrophobacteraceae</taxon>
        <taxon>Desulfacinum</taxon>
    </lineage>
</organism>
<keyword evidence="2" id="KW-1185">Reference proteome</keyword>
<proteinExistence type="predicted"/>
<gene>
    <name evidence="1" type="ORF">SAMN02746041_02938</name>
</gene>
<evidence type="ECO:0000313" key="1">
    <source>
        <dbReference type="EMBL" id="SMC27374.1"/>
    </source>
</evidence>
<dbReference type="AlphaFoldDB" id="A0A1W1XU40"/>
<dbReference type="EMBL" id="FWXF01000021">
    <property type="protein sequence ID" value="SMC27374.1"/>
    <property type="molecule type" value="Genomic_DNA"/>
</dbReference>
<dbReference type="STRING" id="1121390.SAMN02746041_02938"/>
<evidence type="ECO:0008006" key="3">
    <source>
        <dbReference type="Google" id="ProtNLM"/>
    </source>
</evidence>
<sequence>MGQGAFQRLLDAVGIGRAGAPRPRGRHWTLEEWPAAMAEAGRCSKDPWADGRGELGGRRQVLVVGGEAGFSQKLMEYAVGFAARMGYGITALSAFHVPLTSSLDDPRYAHMVVEFERNARESARGFAARARQGGVAFSHHMRLGARDRAVQEICAAMGCVDFVMSDPSLEERAAQGVDPVIPVYAMASAS</sequence>
<evidence type="ECO:0000313" key="2">
    <source>
        <dbReference type="Proteomes" id="UP000192783"/>
    </source>
</evidence>
<accession>A0A1W1XU40</accession>
<dbReference type="SUPFAM" id="SSF52402">
    <property type="entry name" value="Adenine nucleotide alpha hydrolases-like"/>
    <property type="match status" value="1"/>
</dbReference>
<dbReference type="Gene3D" id="3.40.50.620">
    <property type="entry name" value="HUPs"/>
    <property type="match status" value="1"/>
</dbReference>
<dbReference type="Proteomes" id="UP000192783">
    <property type="component" value="Unassembled WGS sequence"/>
</dbReference>
<dbReference type="InterPro" id="IPR014729">
    <property type="entry name" value="Rossmann-like_a/b/a_fold"/>
</dbReference>
<reference evidence="1 2" key="1">
    <citation type="submission" date="2017-04" db="EMBL/GenBank/DDBJ databases">
        <authorList>
            <person name="Afonso C.L."/>
            <person name="Miller P.J."/>
            <person name="Scott M.A."/>
            <person name="Spackman E."/>
            <person name="Goraichik I."/>
            <person name="Dimitrov K.M."/>
            <person name="Suarez D.L."/>
            <person name="Swayne D.E."/>
        </authorList>
    </citation>
    <scope>NUCLEOTIDE SEQUENCE [LARGE SCALE GENOMIC DNA]</scope>
    <source>
        <strain evidence="1 2">DSM 13146</strain>
    </source>
</reference>